<feature type="domain" description="Helix-turn-helix" evidence="1">
    <location>
        <begin position="36"/>
        <end position="87"/>
    </location>
</feature>
<name>A0A543Q1F6_ACITH</name>
<dbReference type="AlphaFoldDB" id="A0A543Q1F6"/>
<sequence length="90" mass="10328">MALENDLNQNDLTQQVIHEITSQLGRNEGFPHQQLLNEADAALILQVKPSTLQNWRCTGRYDLPFVKTGRLVRYRVADIAAWIAKRRQLG</sequence>
<dbReference type="InterPro" id="IPR009061">
    <property type="entry name" value="DNA-bd_dom_put_sf"/>
</dbReference>
<protein>
    <recommendedName>
        <fullName evidence="1">Helix-turn-helix domain-containing protein</fullName>
    </recommendedName>
</protein>
<evidence type="ECO:0000259" key="1">
    <source>
        <dbReference type="Pfam" id="PF12728"/>
    </source>
</evidence>
<dbReference type="Proteomes" id="UP000315403">
    <property type="component" value="Unassembled WGS sequence"/>
</dbReference>
<dbReference type="SUPFAM" id="SSF46955">
    <property type="entry name" value="Putative DNA-binding domain"/>
    <property type="match status" value="1"/>
</dbReference>
<dbReference type="Gene3D" id="1.10.10.10">
    <property type="entry name" value="Winged helix-like DNA-binding domain superfamily/Winged helix DNA-binding domain"/>
    <property type="match status" value="1"/>
</dbReference>
<dbReference type="InterPro" id="IPR041657">
    <property type="entry name" value="HTH_17"/>
</dbReference>
<evidence type="ECO:0000313" key="2">
    <source>
        <dbReference type="EMBL" id="TQN50166.1"/>
    </source>
</evidence>
<organism evidence="2 3">
    <name type="scientific">Acidithiobacillus thiooxidans ATCC 19377</name>
    <dbReference type="NCBI Taxonomy" id="637390"/>
    <lineage>
        <taxon>Bacteria</taxon>
        <taxon>Pseudomonadati</taxon>
        <taxon>Pseudomonadota</taxon>
        <taxon>Acidithiobacillia</taxon>
        <taxon>Acidithiobacillales</taxon>
        <taxon>Acidithiobacillaceae</taxon>
        <taxon>Acidithiobacillus</taxon>
    </lineage>
</organism>
<evidence type="ECO:0000313" key="3">
    <source>
        <dbReference type="Proteomes" id="UP000315403"/>
    </source>
</evidence>
<dbReference type="EMBL" id="SZUV01000001">
    <property type="protein sequence ID" value="TQN50166.1"/>
    <property type="molecule type" value="Genomic_DNA"/>
</dbReference>
<accession>A0A543Q1F6</accession>
<reference evidence="2 3" key="1">
    <citation type="submission" date="2019-03" db="EMBL/GenBank/DDBJ databases">
        <title>New insights into Acidothiobacillus thiooxidans sulfur metabolism through coupled gene expression, solution geochemistry, microscopy and spectroscopy analyses.</title>
        <authorList>
            <person name="Camacho D."/>
            <person name="Frazao R."/>
            <person name="Fouillen A."/>
            <person name="Nanci A."/>
            <person name="Lang B.F."/>
            <person name="Apte S.C."/>
            <person name="Baron C."/>
            <person name="Warren L.A."/>
        </authorList>
    </citation>
    <scope>NUCLEOTIDE SEQUENCE [LARGE SCALE GENOMIC DNA]</scope>
    <source>
        <strain evidence="2 3">ATCC 19377</strain>
    </source>
</reference>
<gene>
    <name evidence="2" type="ORF">DLNHIDIE_00003</name>
</gene>
<dbReference type="RefSeq" id="WP_024895307.1">
    <property type="nucleotide sequence ID" value="NZ_SZUV01000001.1"/>
</dbReference>
<comment type="caution">
    <text evidence="2">The sequence shown here is derived from an EMBL/GenBank/DDBJ whole genome shotgun (WGS) entry which is preliminary data.</text>
</comment>
<proteinExistence type="predicted"/>
<dbReference type="Pfam" id="PF12728">
    <property type="entry name" value="HTH_17"/>
    <property type="match status" value="1"/>
</dbReference>
<dbReference type="InterPro" id="IPR036388">
    <property type="entry name" value="WH-like_DNA-bd_sf"/>
</dbReference>